<proteinExistence type="predicted"/>
<protein>
    <submittedName>
        <fullName evidence="2">Uncharacterized protein</fullName>
    </submittedName>
</protein>
<keyword evidence="1" id="KW-1133">Transmembrane helix</keyword>
<keyword evidence="1" id="KW-0472">Membrane</keyword>
<dbReference type="EMBL" id="VJVZ01000004">
    <property type="protein sequence ID" value="TRW25246.1"/>
    <property type="molecule type" value="Genomic_DNA"/>
</dbReference>
<comment type="caution">
    <text evidence="2">The sequence shown here is derived from an EMBL/GenBank/DDBJ whole genome shotgun (WGS) entry which is preliminary data.</text>
</comment>
<sequence length="68" mass="7410">MAKNFFGLGLAMLFVLLGIHLFTTTANDPSLEYPTLVKGLGIFLIAFFGLGFLAGLKVVFFGPWKKKA</sequence>
<keyword evidence="3" id="KW-1185">Reference proteome</keyword>
<dbReference type="AlphaFoldDB" id="A0A552V445"/>
<organism evidence="2 3">
    <name type="scientific">Flavobacterium zepuense</name>
    <dbReference type="NCBI Taxonomy" id="2593302"/>
    <lineage>
        <taxon>Bacteria</taxon>
        <taxon>Pseudomonadati</taxon>
        <taxon>Bacteroidota</taxon>
        <taxon>Flavobacteriia</taxon>
        <taxon>Flavobacteriales</taxon>
        <taxon>Flavobacteriaceae</taxon>
        <taxon>Flavobacterium</taxon>
    </lineage>
</organism>
<dbReference type="RefSeq" id="WP_143372827.1">
    <property type="nucleotide sequence ID" value="NZ_VJVZ01000004.1"/>
</dbReference>
<evidence type="ECO:0000313" key="3">
    <source>
        <dbReference type="Proteomes" id="UP000320643"/>
    </source>
</evidence>
<evidence type="ECO:0000256" key="1">
    <source>
        <dbReference type="SAM" id="Phobius"/>
    </source>
</evidence>
<accession>A0A552V445</accession>
<gene>
    <name evidence="2" type="ORF">FMM05_08035</name>
</gene>
<evidence type="ECO:0000313" key="2">
    <source>
        <dbReference type="EMBL" id="TRW25246.1"/>
    </source>
</evidence>
<dbReference type="Proteomes" id="UP000320643">
    <property type="component" value="Unassembled WGS sequence"/>
</dbReference>
<keyword evidence="1" id="KW-0812">Transmembrane</keyword>
<name>A0A552V445_9FLAO</name>
<feature type="transmembrane region" description="Helical" evidence="1">
    <location>
        <begin position="42"/>
        <end position="64"/>
    </location>
</feature>
<reference evidence="2 3" key="1">
    <citation type="submission" date="2019-07" db="EMBL/GenBank/DDBJ databases">
        <title>Flavobacterium sp. nov., isolated from glacier ice.</title>
        <authorList>
            <person name="Liu Q."/>
            <person name="Xin Y.-H."/>
        </authorList>
    </citation>
    <scope>NUCLEOTIDE SEQUENCE [LARGE SCALE GENOMIC DNA]</scope>
    <source>
        <strain evidence="2 3">ZT4R6</strain>
    </source>
</reference>